<keyword evidence="2" id="KW-0472">Membrane</keyword>
<evidence type="ECO:0000259" key="4">
    <source>
        <dbReference type="PROSITE" id="PS50089"/>
    </source>
</evidence>
<dbReference type="STRING" id="431595.K3WJ45"/>
<evidence type="ECO:0000313" key="5">
    <source>
        <dbReference type="EnsemblProtists" id="PYU1_T004987"/>
    </source>
</evidence>
<dbReference type="OMA" id="WASLQCV"/>
<evidence type="ECO:0000256" key="1">
    <source>
        <dbReference type="PROSITE-ProRule" id="PRU00175"/>
    </source>
</evidence>
<feature type="transmembrane region" description="Helical" evidence="2">
    <location>
        <begin position="137"/>
        <end position="158"/>
    </location>
</feature>
<keyword evidence="1" id="KW-0479">Metal-binding</keyword>
<keyword evidence="3" id="KW-0732">Signal</keyword>
<organism evidence="5 6">
    <name type="scientific">Globisporangium ultimum (strain ATCC 200006 / CBS 805.95 / DAOM BR144)</name>
    <name type="common">Pythium ultimum</name>
    <dbReference type="NCBI Taxonomy" id="431595"/>
    <lineage>
        <taxon>Eukaryota</taxon>
        <taxon>Sar</taxon>
        <taxon>Stramenopiles</taxon>
        <taxon>Oomycota</taxon>
        <taxon>Peronosporomycetes</taxon>
        <taxon>Pythiales</taxon>
        <taxon>Pythiaceae</taxon>
        <taxon>Globisporangium</taxon>
    </lineage>
</organism>
<accession>K3WJ45</accession>
<feature type="signal peptide" evidence="3">
    <location>
        <begin position="1"/>
        <end position="23"/>
    </location>
</feature>
<dbReference type="GO" id="GO:0008270">
    <property type="term" value="F:zinc ion binding"/>
    <property type="evidence" value="ECO:0007669"/>
    <property type="project" value="UniProtKB-KW"/>
</dbReference>
<dbReference type="InParanoid" id="K3WJ45"/>
<keyword evidence="1" id="KW-0863">Zinc-finger</keyword>
<reference evidence="5" key="3">
    <citation type="submission" date="2015-02" db="UniProtKB">
        <authorList>
            <consortium name="EnsemblProtists"/>
        </authorList>
    </citation>
    <scope>IDENTIFICATION</scope>
    <source>
        <strain evidence="5">DAOM BR144</strain>
    </source>
</reference>
<keyword evidence="6" id="KW-1185">Reference proteome</keyword>
<keyword evidence="2" id="KW-1133">Transmembrane helix</keyword>
<protein>
    <recommendedName>
        <fullName evidence="4">RING-type domain-containing protein</fullName>
    </recommendedName>
</protein>
<keyword evidence="1" id="KW-0862">Zinc</keyword>
<dbReference type="SUPFAM" id="SSF57850">
    <property type="entry name" value="RING/U-box"/>
    <property type="match status" value="1"/>
</dbReference>
<feature type="domain" description="RING-type" evidence="4">
    <location>
        <begin position="9"/>
        <end position="49"/>
    </location>
</feature>
<dbReference type="Proteomes" id="UP000019132">
    <property type="component" value="Unassembled WGS sequence"/>
</dbReference>
<dbReference type="AlphaFoldDB" id="K3WJ45"/>
<dbReference type="PANTHER" id="PTHR23327">
    <property type="entry name" value="RING FINGER PROTEIN 127"/>
    <property type="match status" value="1"/>
</dbReference>
<sequence length="172" mass="18943">MGDCSVLVCPICLDTLAAPVVLSTCCGQSFCRVCLDAALVKVDACPMCREPLLRGGKHAVTRNRALEEIVARLLLLRSDSGKDGDMVSTTAGTRGDDEGHHVLIQILQGAAANEVVHSSSAVAKSVSCRQWRHWCQVHWASLQCVFYVVLFFVFVSFLRVQEEEFAEHQTRH</sequence>
<evidence type="ECO:0000256" key="3">
    <source>
        <dbReference type="SAM" id="SignalP"/>
    </source>
</evidence>
<dbReference type="EMBL" id="GL376564">
    <property type="status" value="NOT_ANNOTATED_CDS"/>
    <property type="molecule type" value="Genomic_DNA"/>
</dbReference>
<dbReference type="SMART" id="SM00184">
    <property type="entry name" value="RING"/>
    <property type="match status" value="1"/>
</dbReference>
<reference evidence="6" key="1">
    <citation type="journal article" date="2010" name="Genome Biol.">
        <title>Genome sequence of the necrotrophic plant pathogen Pythium ultimum reveals original pathogenicity mechanisms and effector repertoire.</title>
        <authorList>
            <person name="Levesque C.A."/>
            <person name="Brouwer H."/>
            <person name="Cano L."/>
            <person name="Hamilton J.P."/>
            <person name="Holt C."/>
            <person name="Huitema E."/>
            <person name="Raffaele S."/>
            <person name="Robideau G.P."/>
            <person name="Thines M."/>
            <person name="Win J."/>
            <person name="Zerillo M.M."/>
            <person name="Beakes G.W."/>
            <person name="Boore J.L."/>
            <person name="Busam D."/>
            <person name="Dumas B."/>
            <person name="Ferriera S."/>
            <person name="Fuerstenberg S.I."/>
            <person name="Gachon C.M."/>
            <person name="Gaulin E."/>
            <person name="Govers F."/>
            <person name="Grenville-Briggs L."/>
            <person name="Horner N."/>
            <person name="Hostetler J."/>
            <person name="Jiang R.H."/>
            <person name="Johnson J."/>
            <person name="Krajaejun T."/>
            <person name="Lin H."/>
            <person name="Meijer H.J."/>
            <person name="Moore B."/>
            <person name="Morris P."/>
            <person name="Phuntmart V."/>
            <person name="Puiu D."/>
            <person name="Shetty J."/>
            <person name="Stajich J.E."/>
            <person name="Tripathy S."/>
            <person name="Wawra S."/>
            <person name="van West P."/>
            <person name="Whitty B.R."/>
            <person name="Coutinho P.M."/>
            <person name="Henrissat B."/>
            <person name="Martin F."/>
            <person name="Thomas P.D."/>
            <person name="Tyler B.M."/>
            <person name="De Vries R.P."/>
            <person name="Kamoun S."/>
            <person name="Yandell M."/>
            <person name="Tisserat N."/>
            <person name="Buell C.R."/>
        </authorList>
    </citation>
    <scope>NUCLEOTIDE SEQUENCE</scope>
    <source>
        <strain evidence="6">DAOM:BR144</strain>
    </source>
</reference>
<dbReference type="PROSITE" id="PS50089">
    <property type="entry name" value="ZF_RING_2"/>
    <property type="match status" value="1"/>
</dbReference>
<dbReference type="EnsemblProtists" id="PYU1_T004987">
    <property type="protein sequence ID" value="PYU1_T004987"/>
    <property type="gene ID" value="PYU1_G004976"/>
</dbReference>
<feature type="chain" id="PRO_5003872075" description="RING-type domain-containing protein" evidence="3">
    <location>
        <begin position="24"/>
        <end position="172"/>
    </location>
</feature>
<dbReference type="Pfam" id="PF13639">
    <property type="entry name" value="zf-RING_2"/>
    <property type="match status" value="1"/>
</dbReference>
<evidence type="ECO:0000313" key="6">
    <source>
        <dbReference type="Proteomes" id="UP000019132"/>
    </source>
</evidence>
<dbReference type="eggNOG" id="ENOG502RUTS">
    <property type="taxonomic scope" value="Eukaryota"/>
</dbReference>
<dbReference type="InterPro" id="IPR001841">
    <property type="entry name" value="Znf_RING"/>
</dbReference>
<reference evidence="6" key="2">
    <citation type="submission" date="2010-04" db="EMBL/GenBank/DDBJ databases">
        <authorList>
            <person name="Buell R."/>
            <person name="Hamilton J."/>
            <person name="Hostetler J."/>
        </authorList>
    </citation>
    <scope>NUCLEOTIDE SEQUENCE [LARGE SCALE GENOMIC DNA]</scope>
    <source>
        <strain evidence="6">DAOM:BR144</strain>
    </source>
</reference>
<dbReference type="VEuPathDB" id="FungiDB:PYU1_G004976"/>
<proteinExistence type="predicted"/>
<dbReference type="InterPro" id="IPR013083">
    <property type="entry name" value="Znf_RING/FYVE/PHD"/>
</dbReference>
<name>K3WJ45_GLOUD</name>
<evidence type="ECO:0000256" key="2">
    <source>
        <dbReference type="SAM" id="Phobius"/>
    </source>
</evidence>
<dbReference type="Gene3D" id="3.30.40.10">
    <property type="entry name" value="Zinc/RING finger domain, C3HC4 (zinc finger)"/>
    <property type="match status" value="1"/>
</dbReference>
<dbReference type="HOGENOM" id="CLU_120242_0_0_1"/>
<keyword evidence="2" id="KW-0812">Transmembrane</keyword>